<feature type="compositionally biased region" description="Basic and acidic residues" evidence="1">
    <location>
        <begin position="662"/>
        <end position="706"/>
    </location>
</feature>
<feature type="compositionally biased region" description="Basic and acidic residues" evidence="1">
    <location>
        <begin position="355"/>
        <end position="373"/>
    </location>
</feature>
<feature type="compositionally biased region" description="Basic and acidic residues" evidence="1">
    <location>
        <begin position="407"/>
        <end position="420"/>
    </location>
</feature>
<evidence type="ECO:0000313" key="2">
    <source>
        <dbReference type="EMBL" id="QLG70876.1"/>
    </source>
</evidence>
<organism evidence="2 3">
    <name type="scientific">Zygotorulaspora mrakii</name>
    <name type="common">Zygosaccharomyces mrakii</name>
    <dbReference type="NCBI Taxonomy" id="42260"/>
    <lineage>
        <taxon>Eukaryota</taxon>
        <taxon>Fungi</taxon>
        <taxon>Dikarya</taxon>
        <taxon>Ascomycota</taxon>
        <taxon>Saccharomycotina</taxon>
        <taxon>Saccharomycetes</taxon>
        <taxon>Saccharomycetales</taxon>
        <taxon>Saccharomycetaceae</taxon>
        <taxon>Zygotorulaspora</taxon>
    </lineage>
</organism>
<dbReference type="SUPFAM" id="SSF52833">
    <property type="entry name" value="Thioredoxin-like"/>
    <property type="match status" value="1"/>
</dbReference>
<sequence>MVDIAQYLNDELGMDNPADDVNESIEEVNALDGAKPLSIQDKSTLTDMASNIKEKEVLQNSENSENSETENDAASSDYDGPQESGENDNLTESASVIAEGHRVNNATTEEVREVLSSAKGVESNRVAKPVEPSSKNEVVANGADITEPSRTVNKQSPKAISNSASTEKFEVVNRDSLKHNATTSNGDISKSTVQDRMVELEKEVDVEDVTETSLSSFVNVEVPDTKAEISLIDSDEGVSPPVDVSSPDAGELGVDQMTAELVSSERKMEAENLVETDTASVSASDLKPDHFKILKTTSPSLDDEILSENAVTCNIEEKQSKEDDKSAVTDGTTLKNGIKASLAAGATVSLNQGVEDGKEKEITPKLEAGEPKTSDPNVAVEDPSTHIAEMPDGEVEVEQNVGNKLTESKAIHGKPVEHPVDMISSNPKEHSHRDSLENTKEETSSEKEMPIVLAAEDDFDQPENVEVIVHPKSSVETVEELSSPDLATKEPQPVKEVATFLVDENERRTKGEGEEPIVVVHDSLVKETVKQGNNEDEELVGIKQEGSLKEKREMGSVEDAQLAPAEQGASAEKTEKMSSEQDGKATISVPGSLVSDKGEAAKVEKLDAVKQGASVEEQEKSGQDYDEKITELAQNSAVDEIEKSDEDDKKLAAVNRGASVHQPEELGSEKNDEVTGSEHKPFFEAKQEPGEDTPAKDEKESTKAKEVASVGDAIADVQSFIDDAVKKLVKTDLDDEPVVVTRKDLEDLEDLEDVQVGTGDDVSSGIPTISEVPGTSAAGAEAADGFKSILDQDTEELLAKLEMMDDSALSSLLSTLESDKSKSKTQEASHIIRTSEIRAENEKKPIYIYTSLAGGGFHMIPRTNRLVTILTANRVQFEYRDMGTDPEAKRVWRLYSQQKTLPGIVRGRDDFIGNWQDIEEANEDYKLRELLYDTI</sequence>
<gene>
    <name evidence="2" type="ORF">HG535_0A08210</name>
</gene>
<dbReference type="AlphaFoldDB" id="A0A7H9AX40"/>
<dbReference type="Proteomes" id="UP000509704">
    <property type="component" value="Chromosome 1"/>
</dbReference>
<feature type="compositionally biased region" description="Polar residues" evidence="1">
    <location>
        <begin position="179"/>
        <end position="194"/>
    </location>
</feature>
<evidence type="ECO:0000256" key="1">
    <source>
        <dbReference type="SAM" id="MobiDB-lite"/>
    </source>
</evidence>
<feature type="compositionally biased region" description="Basic and acidic residues" evidence="1">
    <location>
        <begin position="427"/>
        <end position="448"/>
    </location>
</feature>
<proteinExistence type="predicted"/>
<reference evidence="2 3" key="1">
    <citation type="submission" date="2020-07" db="EMBL/GenBank/DDBJ databases">
        <title>The yeast mating-type switching endonuclease HO is a domesticated member of an unorthodox homing genetic element family.</title>
        <authorList>
            <person name="Coughlan A.Y."/>
            <person name="Lombardi L."/>
            <person name="Braun-Galleani S."/>
            <person name="Martos A.R."/>
            <person name="Galeote V."/>
            <person name="Bigey F."/>
            <person name="Dequin S."/>
            <person name="Byrne K.P."/>
            <person name="Wolfe K.H."/>
        </authorList>
    </citation>
    <scope>NUCLEOTIDE SEQUENCE [LARGE SCALE GENOMIC DNA]</scope>
    <source>
        <strain evidence="2 3">NRRL Y-6702</strain>
    </source>
</reference>
<keyword evidence="3" id="KW-1185">Reference proteome</keyword>
<feature type="compositionally biased region" description="Basic and acidic residues" evidence="1">
    <location>
        <begin position="572"/>
        <end position="583"/>
    </location>
</feature>
<feature type="compositionally biased region" description="Basic and acidic residues" evidence="1">
    <location>
        <begin position="167"/>
        <end position="178"/>
    </location>
</feature>
<feature type="compositionally biased region" description="Basic and acidic residues" evidence="1">
    <location>
        <begin position="617"/>
        <end position="630"/>
    </location>
</feature>
<feature type="compositionally biased region" description="Basic and acidic residues" evidence="1">
    <location>
        <begin position="596"/>
        <end position="608"/>
    </location>
</feature>
<feature type="region of interest" description="Disordered" evidence="1">
    <location>
        <begin position="1"/>
        <end position="21"/>
    </location>
</feature>
<protein>
    <submittedName>
        <fullName evidence="2">Uncharacterized protein</fullName>
    </submittedName>
</protein>
<feature type="compositionally biased region" description="Basic and acidic residues" evidence="1">
    <location>
        <begin position="546"/>
        <end position="555"/>
    </location>
</feature>
<dbReference type="OrthoDB" id="9932926at2759"/>
<feature type="region of interest" description="Disordered" evidence="1">
    <location>
        <begin position="528"/>
        <end position="708"/>
    </location>
</feature>
<dbReference type="Gene3D" id="3.40.30.10">
    <property type="entry name" value="Glutaredoxin"/>
    <property type="match status" value="1"/>
</dbReference>
<feature type="region of interest" description="Disordered" evidence="1">
    <location>
        <begin position="48"/>
        <end position="194"/>
    </location>
</feature>
<feature type="region of interest" description="Disordered" evidence="1">
    <location>
        <begin position="232"/>
        <end position="253"/>
    </location>
</feature>
<dbReference type="PROSITE" id="PS51354">
    <property type="entry name" value="GLUTAREDOXIN_2"/>
    <property type="match status" value="1"/>
</dbReference>
<name>A0A7H9AX40_ZYGMR</name>
<feature type="region of interest" description="Disordered" evidence="1">
    <location>
        <begin position="351"/>
        <end position="393"/>
    </location>
</feature>
<accession>A0A7H9AX40</accession>
<dbReference type="InterPro" id="IPR036249">
    <property type="entry name" value="Thioredoxin-like_sf"/>
</dbReference>
<dbReference type="RefSeq" id="XP_037142604.1">
    <property type="nucleotide sequence ID" value="XM_037286709.1"/>
</dbReference>
<feature type="region of interest" description="Disordered" evidence="1">
    <location>
        <begin position="471"/>
        <end position="494"/>
    </location>
</feature>
<dbReference type="EMBL" id="CP058604">
    <property type="protein sequence ID" value="QLG70876.1"/>
    <property type="molecule type" value="Genomic_DNA"/>
</dbReference>
<evidence type="ECO:0000313" key="3">
    <source>
        <dbReference type="Proteomes" id="UP000509704"/>
    </source>
</evidence>
<feature type="compositionally biased region" description="Polar residues" evidence="1">
    <location>
        <begin position="148"/>
        <end position="166"/>
    </location>
</feature>
<dbReference type="KEGG" id="zmk:HG535_0A08210"/>
<feature type="region of interest" description="Disordered" evidence="1">
    <location>
        <begin position="407"/>
        <end position="448"/>
    </location>
</feature>
<dbReference type="GeneID" id="59234513"/>